<protein>
    <submittedName>
        <fullName evidence="1">Uncharacterized protein</fullName>
    </submittedName>
</protein>
<dbReference type="STRING" id="225004.SAMN02745152_00976"/>
<dbReference type="EMBL" id="FUXC01000004">
    <property type="protein sequence ID" value="SJZ69704.1"/>
    <property type="molecule type" value="Genomic_DNA"/>
</dbReference>
<name>A0A1T4MSC2_9SPIR</name>
<evidence type="ECO:0000313" key="1">
    <source>
        <dbReference type="EMBL" id="SJZ69704.1"/>
    </source>
</evidence>
<keyword evidence="2" id="KW-1185">Reference proteome</keyword>
<reference evidence="1 2" key="1">
    <citation type="submission" date="2017-02" db="EMBL/GenBank/DDBJ databases">
        <authorList>
            <person name="Peterson S.W."/>
        </authorList>
    </citation>
    <scope>NUCLEOTIDE SEQUENCE [LARGE SCALE GENOMIC DNA]</scope>
    <source>
        <strain evidence="1 2">ATCC BAA-909</strain>
    </source>
</reference>
<dbReference type="OrthoDB" id="9779574at2"/>
<sequence length="309" mass="35080">MTSVADFIKLPKKDFHSSLDLGMRYPSFVTWAGFYVPDFPEDGSPVKIEMRSQVHEYTSMRIATEDDIKKLLFLSISENLADNIIQTNAAIDSKLFQNCEKNCEFFQLLKTKIQKYSGRTKSDAFFALDADSADFRENTLQFAKSFLSNENSKELFKGIYFYGKNILSLTENSAELKELIQTAKKNGLKIRVNLSPCDSANDFFRVLDFFEPQVLINADSAANSGEILALLKKNSIQTVITPETQFKDKKMDFSEKAKRMRSFLEAGIETFLGTQSILLFNKSISQFASELCNTGLFTKEEMLSILKNC</sequence>
<organism evidence="1 2">
    <name type="scientific">Treponema berlinense</name>
    <dbReference type="NCBI Taxonomy" id="225004"/>
    <lineage>
        <taxon>Bacteria</taxon>
        <taxon>Pseudomonadati</taxon>
        <taxon>Spirochaetota</taxon>
        <taxon>Spirochaetia</taxon>
        <taxon>Spirochaetales</taxon>
        <taxon>Treponemataceae</taxon>
        <taxon>Treponema</taxon>
    </lineage>
</organism>
<dbReference type="RefSeq" id="WP_078930721.1">
    <property type="nucleotide sequence ID" value="NZ_CAMFAQ010000004.1"/>
</dbReference>
<dbReference type="GeneID" id="303367229"/>
<dbReference type="AlphaFoldDB" id="A0A1T4MSC2"/>
<dbReference type="Proteomes" id="UP000190395">
    <property type="component" value="Unassembled WGS sequence"/>
</dbReference>
<evidence type="ECO:0000313" key="2">
    <source>
        <dbReference type="Proteomes" id="UP000190395"/>
    </source>
</evidence>
<dbReference type="SUPFAM" id="SSF51556">
    <property type="entry name" value="Metallo-dependent hydrolases"/>
    <property type="match status" value="1"/>
</dbReference>
<dbReference type="InterPro" id="IPR032466">
    <property type="entry name" value="Metal_Hydrolase"/>
</dbReference>
<proteinExistence type="predicted"/>
<accession>A0A1T4MSC2</accession>
<dbReference type="Gene3D" id="3.20.20.140">
    <property type="entry name" value="Metal-dependent hydrolases"/>
    <property type="match status" value="1"/>
</dbReference>
<gene>
    <name evidence="1" type="ORF">SAMN02745152_00976</name>
</gene>